<dbReference type="Gene3D" id="2.40.10.10">
    <property type="entry name" value="Trypsin-like serine proteases"/>
    <property type="match status" value="2"/>
</dbReference>
<dbReference type="RefSeq" id="WP_085865656.1">
    <property type="nucleotide sequence ID" value="NZ_FWFT01000007.1"/>
</dbReference>
<dbReference type="AlphaFoldDB" id="A0A1Y5TDP7"/>
<dbReference type="InterPro" id="IPR050966">
    <property type="entry name" value="Glutamyl_endopeptidase"/>
</dbReference>
<proteinExistence type="inferred from homology"/>
<dbReference type="PRINTS" id="PR00839">
    <property type="entry name" value="V8PROTEASE"/>
</dbReference>
<dbReference type="GO" id="GO:0004252">
    <property type="term" value="F:serine-type endopeptidase activity"/>
    <property type="evidence" value="ECO:0007669"/>
    <property type="project" value="InterPro"/>
</dbReference>
<evidence type="ECO:0000256" key="2">
    <source>
        <dbReference type="ARBA" id="ARBA00022670"/>
    </source>
</evidence>
<organism evidence="9 10">
    <name type="scientific">Pseudooctadecabacter jejudonensis</name>
    <dbReference type="NCBI Taxonomy" id="1391910"/>
    <lineage>
        <taxon>Bacteria</taxon>
        <taxon>Pseudomonadati</taxon>
        <taxon>Pseudomonadota</taxon>
        <taxon>Alphaproteobacteria</taxon>
        <taxon>Rhodobacterales</taxon>
        <taxon>Paracoccaceae</taxon>
        <taxon>Pseudooctadecabacter</taxon>
    </lineage>
</organism>
<dbReference type="InterPro" id="IPR018114">
    <property type="entry name" value="TRYPSIN_HIS"/>
</dbReference>
<dbReference type="InterPro" id="IPR009003">
    <property type="entry name" value="Peptidase_S1_PA"/>
</dbReference>
<dbReference type="InterPro" id="IPR001254">
    <property type="entry name" value="Trypsin_dom"/>
</dbReference>
<keyword evidence="4 6" id="KW-0378">Hydrolase</keyword>
<evidence type="ECO:0000256" key="4">
    <source>
        <dbReference type="ARBA" id="ARBA00022801"/>
    </source>
</evidence>
<gene>
    <name evidence="9" type="primary">blaSE_2</name>
    <name evidence="9" type="ORF">PSJ8397_03263</name>
</gene>
<keyword evidence="2 6" id="KW-0645">Protease</keyword>
<feature type="region of interest" description="Disordered" evidence="7">
    <location>
        <begin position="1"/>
        <end position="32"/>
    </location>
</feature>
<dbReference type="Pfam" id="PF00089">
    <property type="entry name" value="Trypsin"/>
    <property type="match status" value="1"/>
</dbReference>
<dbReference type="OrthoDB" id="3078754at2"/>
<keyword evidence="10" id="KW-1185">Reference proteome</keyword>
<evidence type="ECO:0000313" key="10">
    <source>
        <dbReference type="Proteomes" id="UP000193623"/>
    </source>
</evidence>
<evidence type="ECO:0000313" key="9">
    <source>
        <dbReference type="EMBL" id="SLN61689.1"/>
    </source>
</evidence>
<evidence type="ECO:0000256" key="5">
    <source>
        <dbReference type="ARBA" id="ARBA00022825"/>
    </source>
</evidence>
<protein>
    <recommendedName>
        <fullName evidence="6">Serine protease</fullName>
        <ecNumber evidence="6">3.4.21.-</ecNumber>
    </recommendedName>
</protein>
<evidence type="ECO:0000256" key="7">
    <source>
        <dbReference type="SAM" id="MobiDB-lite"/>
    </source>
</evidence>
<evidence type="ECO:0000256" key="6">
    <source>
        <dbReference type="RuleBase" id="RU004296"/>
    </source>
</evidence>
<dbReference type="Proteomes" id="UP000193623">
    <property type="component" value="Unassembled WGS sequence"/>
</dbReference>
<comment type="similarity">
    <text evidence="1 6">Belongs to the peptidase S1B family.</text>
</comment>
<dbReference type="PROSITE" id="PS00134">
    <property type="entry name" value="TRYPSIN_HIS"/>
    <property type="match status" value="1"/>
</dbReference>
<dbReference type="PANTHER" id="PTHR15462">
    <property type="entry name" value="SERINE PROTEASE"/>
    <property type="match status" value="1"/>
</dbReference>
<keyword evidence="5 6" id="KW-0720">Serine protease</keyword>
<dbReference type="InterPro" id="IPR008256">
    <property type="entry name" value="Peptidase_S1B"/>
</dbReference>
<evidence type="ECO:0000259" key="8">
    <source>
        <dbReference type="Pfam" id="PF00089"/>
    </source>
</evidence>
<feature type="domain" description="Peptidase S1" evidence="8">
    <location>
        <begin position="168"/>
        <end position="340"/>
    </location>
</feature>
<dbReference type="EMBL" id="FWFT01000007">
    <property type="protein sequence ID" value="SLN61689.1"/>
    <property type="molecule type" value="Genomic_DNA"/>
</dbReference>
<sequence>MAAKSTKTTKSTKGQSKAKSKTKAKEDDCGCGCSGGVESAPTVAASDIEMMEDFINSGPQDEFAESDTWASDEMVENGLDVETHGGGSLEYAEGFELFDPMVRGLGETMPVGLPEGYDHIPMACSAHFDDAPMESVCGHDGRVQVGENGTPPWRMICQLIITMANGTRSRGTGWFISPRTVMTAGHCVHSKRNGGWATKIEVIPGMSGTRRPFGSAISTQFHSVSGWVNDHRPADDYACIVLPETAPLGRQTGWFGFAALSDASLKDLLANNSGYPGDKTFGTQWYNAGRIVGTEPQRLAYMFDTAPGQSGSPTWRYDKTRKRRHVIGIHNYGGCANRSTRINRAVFNTMKTWKQLGQ</sequence>
<dbReference type="InterPro" id="IPR043504">
    <property type="entry name" value="Peptidase_S1_PA_chymotrypsin"/>
</dbReference>
<feature type="compositionally biased region" description="Low complexity" evidence="7">
    <location>
        <begin position="1"/>
        <end position="15"/>
    </location>
</feature>
<dbReference type="GO" id="GO:0006508">
    <property type="term" value="P:proteolysis"/>
    <property type="evidence" value="ECO:0007669"/>
    <property type="project" value="UniProtKB-KW"/>
</dbReference>
<accession>A0A1Y5TDP7</accession>
<keyword evidence="3" id="KW-0732">Signal</keyword>
<evidence type="ECO:0000256" key="3">
    <source>
        <dbReference type="ARBA" id="ARBA00022729"/>
    </source>
</evidence>
<name>A0A1Y5TDP7_9RHOB</name>
<dbReference type="EC" id="3.4.21.-" evidence="6"/>
<evidence type="ECO:0000256" key="1">
    <source>
        <dbReference type="ARBA" id="ARBA00008764"/>
    </source>
</evidence>
<dbReference type="SUPFAM" id="SSF50494">
    <property type="entry name" value="Trypsin-like serine proteases"/>
    <property type="match status" value="1"/>
</dbReference>
<reference evidence="9 10" key="1">
    <citation type="submission" date="2017-03" db="EMBL/GenBank/DDBJ databases">
        <authorList>
            <person name="Afonso C.L."/>
            <person name="Miller P.J."/>
            <person name="Scott M.A."/>
            <person name="Spackman E."/>
            <person name="Goraichik I."/>
            <person name="Dimitrov K.M."/>
            <person name="Suarez D.L."/>
            <person name="Swayne D.E."/>
        </authorList>
    </citation>
    <scope>NUCLEOTIDE SEQUENCE [LARGE SCALE GENOMIC DNA]</scope>
    <source>
        <strain evidence="9 10">CECT 8397</strain>
    </source>
</reference>
<dbReference type="PANTHER" id="PTHR15462:SF8">
    <property type="entry name" value="SERINE PROTEASE"/>
    <property type="match status" value="1"/>
</dbReference>